<feature type="chain" id="PRO_5047285614" evidence="1">
    <location>
        <begin position="24"/>
        <end position="62"/>
    </location>
</feature>
<gene>
    <name evidence="2" type="ORF">PG993_011839</name>
</gene>
<organism evidence="2 3">
    <name type="scientific">Apiospora rasikravindrae</name>
    <dbReference type="NCBI Taxonomy" id="990691"/>
    <lineage>
        <taxon>Eukaryota</taxon>
        <taxon>Fungi</taxon>
        <taxon>Dikarya</taxon>
        <taxon>Ascomycota</taxon>
        <taxon>Pezizomycotina</taxon>
        <taxon>Sordariomycetes</taxon>
        <taxon>Xylariomycetidae</taxon>
        <taxon>Amphisphaeriales</taxon>
        <taxon>Apiosporaceae</taxon>
        <taxon>Apiospora</taxon>
    </lineage>
</organism>
<accession>A0ABR1S0X0</accession>
<evidence type="ECO:0000313" key="2">
    <source>
        <dbReference type="EMBL" id="KAK8023773.1"/>
    </source>
</evidence>
<comment type="caution">
    <text evidence="2">The sequence shown here is derived from an EMBL/GenBank/DDBJ whole genome shotgun (WGS) entry which is preliminary data.</text>
</comment>
<name>A0ABR1S0X0_9PEZI</name>
<protein>
    <submittedName>
        <fullName evidence="2">Uncharacterized protein</fullName>
    </submittedName>
</protein>
<dbReference type="EMBL" id="JAQQWK010000011">
    <property type="protein sequence ID" value="KAK8023773.1"/>
    <property type="molecule type" value="Genomic_DNA"/>
</dbReference>
<proteinExistence type="predicted"/>
<reference evidence="2 3" key="1">
    <citation type="submission" date="2023-01" db="EMBL/GenBank/DDBJ databases">
        <title>Analysis of 21 Apiospora genomes using comparative genomics revels a genus with tremendous synthesis potential of carbohydrate active enzymes and secondary metabolites.</title>
        <authorList>
            <person name="Sorensen T."/>
        </authorList>
    </citation>
    <scope>NUCLEOTIDE SEQUENCE [LARGE SCALE GENOMIC DNA]</scope>
    <source>
        <strain evidence="2 3">CBS 33761</strain>
    </source>
</reference>
<keyword evidence="1" id="KW-0732">Signal</keyword>
<evidence type="ECO:0000313" key="3">
    <source>
        <dbReference type="Proteomes" id="UP001444661"/>
    </source>
</evidence>
<feature type="signal peptide" evidence="1">
    <location>
        <begin position="1"/>
        <end position="23"/>
    </location>
</feature>
<sequence>MASWTIFTIRFALRISLVEDAVGISDNLAPIGTMQTCLIIRQRQPDQQVAVVRCQIQSSLAS</sequence>
<evidence type="ECO:0000256" key="1">
    <source>
        <dbReference type="SAM" id="SignalP"/>
    </source>
</evidence>
<keyword evidence="3" id="KW-1185">Reference proteome</keyword>
<dbReference type="Proteomes" id="UP001444661">
    <property type="component" value="Unassembled WGS sequence"/>
</dbReference>